<sequence length="34" mass="3791">MNRLRIGITIGLHQPNETLWNNGIKQNAAFLADA</sequence>
<keyword evidence="2" id="KW-1185">Reference proteome</keyword>
<comment type="caution">
    <text evidence="1">The sequence shown here is derived from an EMBL/GenBank/DDBJ whole genome shotgun (WGS) entry which is preliminary data.</text>
</comment>
<gene>
    <name evidence="1" type="ORF">LJ656_34190</name>
</gene>
<proteinExistence type="predicted"/>
<organism evidence="1 2">
    <name type="scientific">Paraburkholderia sejongensis</name>
    <dbReference type="NCBI Taxonomy" id="2886946"/>
    <lineage>
        <taxon>Bacteria</taxon>
        <taxon>Pseudomonadati</taxon>
        <taxon>Pseudomonadota</taxon>
        <taxon>Betaproteobacteria</taxon>
        <taxon>Burkholderiales</taxon>
        <taxon>Burkholderiaceae</taxon>
        <taxon>Paraburkholderia</taxon>
    </lineage>
</organism>
<dbReference type="InterPro" id="IPR021234">
    <property type="entry name" value="DUF2827"/>
</dbReference>
<name>A0ABS8K624_9BURK</name>
<reference evidence="1 2" key="1">
    <citation type="submission" date="2021-11" db="EMBL/GenBank/DDBJ databases">
        <authorList>
            <person name="Oh E.-T."/>
            <person name="Kim S.-B."/>
        </authorList>
    </citation>
    <scope>NUCLEOTIDE SEQUENCE [LARGE SCALE GENOMIC DNA]</scope>
    <source>
        <strain evidence="1 2">MMS20-SJTR3</strain>
    </source>
</reference>
<accession>A0ABS8K624</accession>
<evidence type="ECO:0000313" key="2">
    <source>
        <dbReference type="Proteomes" id="UP001431019"/>
    </source>
</evidence>
<feature type="non-terminal residue" evidence="1">
    <location>
        <position position="34"/>
    </location>
</feature>
<evidence type="ECO:0000313" key="1">
    <source>
        <dbReference type="EMBL" id="MCC8397600.1"/>
    </source>
</evidence>
<protein>
    <submittedName>
        <fullName evidence="1">DUF2827 domain-containing protein</fullName>
    </submittedName>
</protein>
<dbReference type="EMBL" id="JAJITD010000034">
    <property type="protein sequence ID" value="MCC8397600.1"/>
    <property type="molecule type" value="Genomic_DNA"/>
</dbReference>
<dbReference type="Pfam" id="PF10933">
    <property type="entry name" value="DUF2827"/>
    <property type="match status" value="1"/>
</dbReference>
<dbReference type="Proteomes" id="UP001431019">
    <property type="component" value="Unassembled WGS sequence"/>
</dbReference>
<dbReference type="RefSeq" id="WP_230513853.1">
    <property type="nucleotide sequence ID" value="NZ_JAJITD010000034.1"/>
</dbReference>